<dbReference type="PANTHER" id="PTHR33930">
    <property type="entry name" value="ALKYL HYDROPEROXIDE REDUCTASE AHPD"/>
    <property type="match status" value="1"/>
</dbReference>
<dbReference type="RefSeq" id="WP_042685490.1">
    <property type="nucleotide sequence ID" value="NZ_DUIH01000009.1"/>
</dbReference>
<dbReference type="NCBIfam" id="TIGR00778">
    <property type="entry name" value="ahpD_dom"/>
    <property type="match status" value="1"/>
</dbReference>
<dbReference type="EMBL" id="DUIH01000009">
    <property type="protein sequence ID" value="HIH69344.1"/>
    <property type="molecule type" value="Genomic_DNA"/>
</dbReference>
<name>A0A832RX88_9EURY</name>
<evidence type="ECO:0000313" key="3">
    <source>
        <dbReference type="Proteomes" id="UP000600363"/>
    </source>
</evidence>
<dbReference type="InterPro" id="IPR003779">
    <property type="entry name" value="CMD-like"/>
</dbReference>
<dbReference type="AlphaFoldDB" id="A0A832RX88"/>
<feature type="domain" description="Carboxymuconolactone decarboxylase-like" evidence="1">
    <location>
        <begin position="13"/>
        <end position="95"/>
    </location>
</feature>
<organism evidence="2 3">
    <name type="scientific">Methermicoccus shengliensis</name>
    <dbReference type="NCBI Taxonomy" id="660064"/>
    <lineage>
        <taxon>Archaea</taxon>
        <taxon>Methanobacteriati</taxon>
        <taxon>Methanobacteriota</taxon>
        <taxon>Stenosarchaea group</taxon>
        <taxon>Methanomicrobia</taxon>
        <taxon>Methanosarcinales</taxon>
        <taxon>Methermicoccaceae</taxon>
        <taxon>Methermicoccus</taxon>
    </lineage>
</organism>
<dbReference type="Gene3D" id="1.20.1290.10">
    <property type="entry name" value="AhpD-like"/>
    <property type="match status" value="1"/>
</dbReference>
<comment type="caution">
    <text evidence="2">The sequence shown here is derived from an EMBL/GenBank/DDBJ whole genome shotgun (WGS) entry which is preliminary data.</text>
</comment>
<dbReference type="InterPro" id="IPR004675">
    <property type="entry name" value="AhpD_core"/>
</dbReference>
<proteinExistence type="predicted"/>
<evidence type="ECO:0000313" key="2">
    <source>
        <dbReference type="EMBL" id="HIH69344.1"/>
    </source>
</evidence>
<dbReference type="GO" id="GO:0051920">
    <property type="term" value="F:peroxiredoxin activity"/>
    <property type="evidence" value="ECO:0007669"/>
    <property type="project" value="InterPro"/>
</dbReference>
<dbReference type="Proteomes" id="UP000600363">
    <property type="component" value="Unassembled WGS sequence"/>
</dbReference>
<evidence type="ECO:0000259" key="1">
    <source>
        <dbReference type="Pfam" id="PF02627"/>
    </source>
</evidence>
<dbReference type="InterPro" id="IPR029032">
    <property type="entry name" value="AhpD-like"/>
</dbReference>
<dbReference type="PANTHER" id="PTHR33930:SF2">
    <property type="entry name" value="BLR3452 PROTEIN"/>
    <property type="match status" value="1"/>
</dbReference>
<gene>
    <name evidence="2" type="ORF">HA299_01795</name>
</gene>
<dbReference type="SUPFAM" id="SSF69118">
    <property type="entry name" value="AhpD-like"/>
    <property type="match status" value="1"/>
</dbReference>
<accession>A0A832RX88</accession>
<reference evidence="2" key="1">
    <citation type="journal article" date="2020" name="bioRxiv">
        <title>A rank-normalized archaeal taxonomy based on genome phylogeny resolves widespread incomplete and uneven classifications.</title>
        <authorList>
            <person name="Rinke C."/>
            <person name="Chuvochina M."/>
            <person name="Mussig A.J."/>
            <person name="Chaumeil P.-A."/>
            <person name="Waite D.W."/>
            <person name="Whitman W.B."/>
            <person name="Parks D.H."/>
            <person name="Hugenholtz P."/>
        </authorList>
    </citation>
    <scope>NUCLEOTIDE SEQUENCE</scope>
    <source>
        <strain evidence="2">UBA12518</strain>
    </source>
</reference>
<sequence length="103" mass="11310">MEDPMERLASELPEVFEKFGKLHEAVFSDRSLSVKQKELIAVGIAVAIRCSPCLRHHVEEALKAGATKDEILEAVSVGLTMRGGPAMHYAAEAIEMLEGDHEH</sequence>
<protein>
    <submittedName>
        <fullName evidence="2">Carboxymuconolactone decarboxylase family protein</fullName>
    </submittedName>
</protein>
<dbReference type="Pfam" id="PF02627">
    <property type="entry name" value="CMD"/>
    <property type="match status" value="1"/>
</dbReference>